<comment type="similarity">
    <text evidence="3 11">Belongs to the peptidase M50B family.</text>
</comment>
<evidence type="ECO:0000313" key="13">
    <source>
        <dbReference type="EMBL" id="QJD30543.1"/>
    </source>
</evidence>
<evidence type="ECO:0000256" key="8">
    <source>
        <dbReference type="ARBA" id="ARBA00022989"/>
    </source>
</evidence>
<evidence type="ECO:0000256" key="3">
    <source>
        <dbReference type="ARBA" id="ARBA00007931"/>
    </source>
</evidence>
<dbReference type="PROSITE" id="PS50106">
    <property type="entry name" value="PDZ"/>
    <property type="match status" value="1"/>
</dbReference>
<keyword evidence="5 11" id="KW-0812">Transmembrane</keyword>
<dbReference type="Pfam" id="PF02163">
    <property type="entry name" value="Peptidase_M50"/>
    <property type="match status" value="1"/>
</dbReference>
<reference evidence="14" key="1">
    <citation type="submission" date="2019-12" db="EMBL/GenBank/DDBJ databases">
        <authorList>
            <person name="Awala S.I."/>
            <person name="Rhee S.K."/>
        </authorList>
    </citation>
    <scope>NUCLEOTIDE SEQUENCE [LARGE SCALE GENOMIC DNA]</scope>
    <source>
        <strain evidence="14">IM1</strain>
    </source>
</reference>
<evidence type="ECO:0000313" key="14">
    <source>
        <dbReference type="Proteomes" id="UP000503004"/>
    </source>
</evidence>
<sequence>MSLIHTVFYFLVALALLIAVHEFGHFWVARKLGVKVLRFSLGFGTPLLSWRRKPDGTEFTLAAIPIGGYVRMVDEREGPVAPADLPFAFNRQRLPVRFAIVAAGPIFNFLLAVLLYWGVFMAGETGMRPVLGPVEAGTFAAEAGFEPEDEILAVDGNPTPTWGLAIGRIFERVMDEGVVEVDVKTSDGGRVIRTLNIPSDVLNTPEVLGDRLGFQPWEPELPPVVERTEPGSPAEKAGMKSGDLLLSADGVALRSWRQWVDIVRARPGQSIGLVVERDGVHVSLEVRPESVNGPKGPVGRIGAAARIPDSVLAAMEVEYRLGVLPALGAAVERTGDYAWLSLKMIGRMLIGKATVENLSGPISIAQYAGQSAKLGLLHFVKFLALISVSLGVLNLLPVPVLDGGHLMFYLIEAVKGGPLSEKTQMLAQQMGLFILIALMALAFMLDIQRLFS</sequence>
<evidence type="ECO:0000256" key="5">
    <source>
        <dbReference type="ARBA" id="ARBA00022692"/>
    </source>
</evidence>
<protein>
    <recommendedName>
        <fullName evidence="11">Zinc metalloprotease</fullName>
        <ecNumber evidence="11">3.4.24.-</ecNumber>
    </recommendedName>
</protein>
<dbReference type="SMART" id="SM00228">
    <property type="entry name" value="PDZ"/>
    <property type="match status" value="2"/>
</dbReference>
<keyword evidence="10 11" id="KW-0472">Membrane</keyword>
<evidence type="ECO:0000256" key="10">
    <source>
        <dbReference type="ARBA" id="ARBA00023136"/>
    </source>
</evidence>
<dbReference type="EC" id="3.4.24.-" evidence="11"/>
<evidence type="ECO:0000256" key="7">
    <source>
        <dbReference type="ARBA" id="ARBA00022833"/>
    </source>
</evidence>
<dbReference type="CDD" id="cd23081">
    <property type="entry name" value="cpPDZ_EcRseP-like"/>
    <property type="match status" value="1"/>
</dbReference>
<evidence type="ECO:0000256" key="11">
    <source>
        <dbReference type="RuleBase" id="RU362031"/>
    </source>
</evidence>
<dbReference type="Proteomes" id="UP000503004">
    <property type="component" value="Chromosome"/>
</dbReference>
<dbReference type="InterPro" id="IPR008915">
    <property type="entry name" value="Peptidase_M50"/>
</dbReference>
<dbReference type="Pfam" id="PF17820">
    <property type="entry name" value="PDZ_6"/>
    <property type="match status" value="1"/>
</dbReference>
<evidence type="ECO:0000256" key="4">
    <source>
        <dbReference type="ARBA" id="ARBA00022670"/>
    </source>
</evidence>
<dbReference type="NCBIfam" id="TIGR00054">
    <property type="entry name" value="RIP metalloprotease RseP"/>
    <property type="match status" value="1"/>
</dbReference>
<evidence type="ECO:0000256" key="2">
    <source>
        <dbReference type="ARBA" id="ARBA00004141"/>
    </source>
</evidence>
<dbReference type="GO" id="GO:0004222">
    <property type="term" value="F:metalloendopeptidase activity"/>
    <property type="evidence" value="ECO:0007669"/>
    <property type="project" value="InterPro"/>
</dbReference>
<gene>
    <name evidence="13" type="primary">rseP</name>
    <name evidence="13" type="ORF">GNH96_11520</name>
</gene>
<comment type="subcellular location">
    <subcellularLocation>
        <location evidence="2">Membrane</location>
        <topology evidence="2">Multi-pass membrane protein</topology>
    </subcellularLocation>
</comment>
<dbReference type="InterPro" id="IPR001478">
    <property type="entry name" value="PDZ"/>
</dbReference>
<keyword evidence="9 11" id="KW-0482">Metalloprotease</keyword>
<feature type="transmembrane region" description="Helical" evidence="11">
    <location>
        <begin position="426"/>
        <end position="445"/>
    </location>
</feature>
<keyword evidence="7 11" id="KW-0862">Zinc</keyword>
<dbReference type="GO" id="GO:0046872">
    <property type="term" value="F:metal ion binding"/>
    <property type="evidence" value="ECO:0007669"/>
    <property type="project" value="UniProtKB-KW"/>
</dbReference>
<evidence type="ECO:0000259" key="12">
    <source>
        <dbReference type="PROSITE" id="PS50106"/>
    </source>
</evidence>
<dbReference type="EMBL" id="CP046565">
    <property type="protein sequence ID" value="QJD30543.1"/>
    <property type="molecule type" value="Genomic_DNA"/>
</dbReference>
<accession>A0A858Q9P2</accession>
<dbReference type="KEGG" id="metu:GNH96_11520"/>
<feature type="transmembrane region" description="Helical" evidence="11">
    <location>
        <begin position="7"/>
        <end position="28"/>
    </location>
</feature>
<evidence type="ECO:0000256" key="9">
    <source>
        <dbReference type="ARBA" id="ARBA00023049"/>
    </source>
</evidence>
<comment type="cofactor">
    <cofactor evidence="1 11">
        <name>Zn(2+)</name>
        <dbReference type="ChEBI" id="CHEBI:29105"/>
    </cofactor>
</comment>
<dbReference type="InterPro" id="IPR041489">
    <property type="entry name" value="PDZ_6"/>
</dbReference>
<keyword evidence="14" id="KW-1185">Reference proteome</keyword>
<dbReference type="RefSeq" id="WP_169603819.1">
    <property type="nucleotide sequence ID" value="NZ_CP046565.1"/>
</dbReference>
<dbReference type="GO" id="GO:0016020">
    <property type="term" value="C:membrane"/>
    <property type="evidence" value="ECO:0007669"/>
    <property type="project" value="UniProtKB-SubCell"/>
</dbReference>
<keyword evidence="6 11" id="KW-0378">Hydrolase</keyword>
<dbReference type="CDD" id="cd06163">
    <property type="entry name" value="S2P-M50_PDZ_RseP-like"/>
    <property type="match status" value="1"/>
</dbReference>
<dbReference type="SUPFAM" id="SSF50156">
    <property type="entry name" value="PDZ domain-like"/>
    <property type="match status" value="2"/>
</dbReference>
<dbReference type="InterPro" id="IPR004387">
    <property type="entry name" value="Pept_M50_Zn"/>
</dbReference>
<feature type="transmembrane region" description="Helical" evidence="11">
    <location>
        <begin position="379"/>
        <end position="400"/>
    </location>
</feature>
<dbReference type="PANTHER" id="PTHR42837:SF2">
    <property type="entry name" value="MEMBRANE METALLOPROTEASE ARASP2, CHLOROPLASTIC-RELATED"/>
    <property type="match status" value="1"/>
</dbReference>
<dbReference type="AlphaFoldDB" id="A0A858Q9P2"/>
<dbReference type="PANTHER" id="PTHR42837">
    <property type="entry name" value="REGULATOR OF SIGMA-E PROTEASE RSEP"/>
    <property type="match status" value="1"/>
</dbReference>
<dbReference type="InterPro" id="IPR036034">
    <property type="entry name" value="PDZ_sf"/>
</dbReference>
<keyword evidence="4 13" id="KW-0645">Protease</keyword>
<dbReference type="GO" id="GO:0006508">
    <property type="term" value="P:proteolysis"/>
    <property type="evidence" value="ECO:0007669"/>
    <property type="project" value="UniProtKB-KW"/>
</dbReference>
<evidence type="ECO:0000256" key="6">
    <source>
        <dbReference type="ARBA" id="ARBA00022801"/>
    </source>
</evidence>
<keyword evidence="8 11" id="KW-1133">Transmembrane helix</keyword>
<dbReference type="Gene3D" id="2.30.42.10">
    <property type="match status" value="2"/>
</dbReference>
<proteinExistence type="inferred from homology"/>
<feature type="transmembrane region" description="Helical" evidence="11">
    <location>
        <begin position="98"/>
        <end position="119"/>
    </location>
</feature>
<evidence type="ECO:0000256" key="1">
    <source>
        <dbReference type="ARBA" id="ARBA00001947"/>
    </source>
</evidence>
<organism evidence="13 14">
    <name type="scientific">Methylococcus geothermalis</name>
    <dbReference type="NCBI Taxonomy" id="2681310"/>
    <lineage>
        <taxon>Bacteria</taxon>
        <taxon>Pseudomonadati</taxon>
        <taxon>Pseudomonadota</taxon>
        <taxon>Gammaproteobacteria</taxon>
        <taxon>Methylococcales</taxon>
        <taxon>Methylococcaceae</taxon>
        <taxon>Methylococcus</taxon>
    </lineage>
</organism>
<name>A0A858Q9P2_9GAMM</name>
<feature type="domain" description="PDZ" evidence="12">
    <location>
        <begin position="224"/>
        <end position="255"/>
    </location>
</feature>
<keyword evidence="11" id="KW-0479">Metal-binding</keyword>